<accession>A0A1I0Q2D7</accession>
<reference evidence="2" key="1">
    <citation type="submission" date="2016-10" db="EMBL/GenBank/DDBJ databases">
        <authorList>
            <person name="Varghese N."/>
            <person name="Submissions S."/>
        </authorList>
    </citation>
    <scope>NUCLEOTIDE SEQUENCE [LARGE SCALE GENOMIC DNA]</scope>
    <source>
        <strain evidence="2">DSM 3695</strain>
    </source>
</reference>
<protein>
    <submittedName>
        <fullName evidence="1">Uncharacterized protein</fullName>
    </submittedName>
</protein>
<keyword evidence="2" id="KW-1185">Reference proteome</keyword>
<dbReference type="STRING" id="29529.SAMN04488122_1171"/>
<evidence type="ECO:0000313" key="1">
    <source>
        <dbReference type="EMBL" id="SEW21027.1"/>
    </source>
</evidence>
<dbReference type="EMBL" id="FOJG01000001">
    <property type="protein sequence ID" value="SEW21027.1"/>
    <property type="molecule type" value="Genomic_DNA"/>
</dbReference>
<proteinExistence type="predicted"/>
<name>A0A1I0Q2D7_9BACT</name>
<dbReference type="AlphaFoldDB" id="A0A1I0Q2D7"/>
<evidence type="ECO:0000313" key="2">
    <source>
        <dbReference type="Proteomes" id="UP000199310"/>
    </source>
</evidence>
<gene>
    <name evidence="1" type="ORF">SAMN04488122_1171</name>
</gene>
<organism evidence="1 2">
    <name type="scientific">Chitinophaga arvensicola</name>
    <dbReference type="NCBI Taxonomy" id="29529"/>
    <lineage>
        <taxon>Bacteria</taxon>
        <taxon>Pseudomonadati</taxon>
        <taxon>Bacteroidota</taxon>
        <taxon>Chitinophagia</taxon>
        <taxon>Chitinophagales</taxon>
        <taxon>Chitinophagaceae</taxon>
        <taxon>Chitinophaga</taxon>
    </lineage>
</organism>
<dbReference type="Proteomes" id="UP000199310">
    <property type="component" value="Unassembled WGS sequence"/>
</dbReference>
<sequence length="63" mass="7335">MIHPFFMTALPDLNNNGIRAFYICRKNSSSRKPFSQSDFLPAQHRRNFALNFPGIIAMARIHR</sequence>